<dbReference type="STRING" id="377629.TERTU_1991"/>
<proteinExistence type="predicted"/>
<dbReference type="InterPro" id="IPR001509">
    <property type="entry name" value="Epimerase_deHydtase"/>
</dbReference>
<gene>
    <name evidence="2" type="ordered locus">TERTU_1991</name>
</gene>
<dbReference type="OrthoDB" id="9801785at2"/>
<organism evidence="2 3">
    <name type="scientific">Teredinibacter turnerae (strain ATCC 39867 / T7901)</name>
    <dbReference type="NCBI Taxonomy" id="377629"/>
    <lineage>
        <taxon>Bacteria</taxon>
        <taxon>Pseudomonadati</taxon>
        <taxon>Pseudomonadota</taxon>
        <taxon>Gammaproteobacteria</taxon>
        <taxon>Cellvibrionales</taxon>
        <taxon>Cellvibrionaceae</taxon>
        <taxon>Teredinibacter</taxon>
    </lineage>
</organism>
<dbReference type="InterPro" id="IPR051783">
    <property type="entry name" value="NAD(P)-dependent_oxidoreduct"/>
</dbReference>
<name>C5BIL9_TERTT</name>
<evidence type="ECO:0000259" key="1">
    <source>
        <dbReference type="Pfam" id="PF01370"/>
    </source>
</evidence>
<dbReference type="Gene3D" id="3.40.50.720">
    <property type="entry name" value="NAD(P)-binding Rossmann-like Domain"/>
    <property type="match status" value="1"/>
</dbReference>
<dbReference type="KEGG" id="ttu:TERTU_1991"/>
<accession>C5BIL9</accession>
<keyword evidence="3" id="KW-1185">Reference proteome</keyword>
<dbReference type="RefSeq" id="WP_015818670.1">
    <property type="nucleotide sequence ID" value="NC_012997.1"/>
</dbReference>
<dbReference type="Pfam" id="PF01370">
    <property type="entry name" value="Epimerase"/>
    <property type="match status" value="1"/>
</dbReference>
<evidence type="ECO:0000313" key="3">
    <source>
        <dbReference type="Proteomes" id="UP000009080"/>
    </source>
</evidence>
<dbReference type="PANTHER" id="PTHR48079">
    <property type="entry name" value="PROTEIN YEEZ"/>
    <property type="match status" value="1"/>
</dbReference>
<dbReference type="SUPFAM" id="SSF51735">
    <property type="entry name" value="NAD(P)-binding Rossmann-fold domains"/>
    <property type="match status" value="1"/>
</dbReference>
<protein>
    <submittedName>
        <fullName evidence="2">NAD dependent epimerase/dehydratase family protein</fullName>
    </submittedName>
</protein>
<feature type="domain" description="NAD-dependent epimerase/dehydratase" evidence="1">
    <location>
        <begin position="3"/>
        <end position="225"/>
    </location>
</feature>
<dbReference type="InterPro" id="IPR036291">
    <property type="entry name" value="NAD(P)-bd_dom_sf"/>
</dbReference>
<sequence length="331" mass="36182">MKVFVTGGNGFVGLNIVSALVQAGHEVFCLVRKNSNTGYLEQFDVTKVIGSLEDNHFLNEITSQVDAVIHTAGVTGCKRSELEKLIAVNADCTRRLSDAALANGVTRFVYTSTTSTVGCSNGQRRADESVPLTGFRARNPYGISKQMAENILLEAADKGLDTIILNPAEVVGPFDYNLQWGRIVLAVAFNQLPFVPPGGGSFCHAGEVGRAHVNALTMGRAGEKYILAGEDVSFKQYIETIESLLGKVSDRPGGNYWLKYFKAWASENFPYLINTKPAVEAYRMRVFGGHYYFDSSKAVNELDYREASLEDMLSACIQWYQSTGMVPAKAA</sequence>
<reference evidence="2 3" key="1">
    <citation type="journal article" date="2009" name="PLoS ONE">
        <title>The complete genome of Teredinibacter turnerae T7901: an intracellular endosymbiont of marine wood-boring bivalves (shipworms).</title>
        <authorList>
            <person name="Yang J.C."/>
            <person name="Madupu R."/>
            <person name="Durkin A.S."/>
            <person name="Ekborg N.A."/>
            <person name="Pedamallu C.S."/>
            <person name="Hostetler J.B."/>
            <person name="Radune D."/>
            <person name="Toms B.S."/>
            <person name="Henrissat B."/>
            <person name="Coutinho P.M."/>
            <person name="Schwarz S."/>
            <person name="Field L."/>
            <person name="Trindade-Silva A.E."/>
            <person name="Soares C.A.G."/>
            <person name="Elshahawi S."/>
            <person name="Hanora A."/>
            <person name="Schmidt E.W."/>
            <person name="Haygood M.G."/>
            <person name="Posfai J."/>
            <person name="Benner J."/>
            <person name="Madinger C."/>
            <person name="Nove J."/>
            <person name="Anton B."/>
            <person name="Chaudhary K."/>
            <person name="Foster J."/>
            <person name="Holman A."/>
            <person name="Kumar S."/>
            <person name="Lessard P.A."/>
            <person name="Luyten Y.A."/>
            <person name="Slatko B."/>
            <person name="Wood N."/>
            <person name="Wu B."/>
            <person name="Teplitski M."/>
            <person name="Mougous J.D."/>
            <person name="Ward N."/>
            <person name="Eisen J.A."/>
            <person name="Badger J.H."/>
            <person name="Distel D.L."/>
        </authorList>
    </citation>
    <scope>NUCLEOTIDE SEQUENCE [LARGE SCALE GENOMIC DNA]</scope>
    <source>
        <strain evidence="3">ATCC 39867 / T7901</strain>
    </source>
</reference>
<dbReference type="GO" id="GO:0005737">
    <property type="term" value="C:cytoplasm"/>
    <property type="evidence" value="ECO:0007669"/>
    <property type="project" value="TreeGrafter"/>
</dbReference>
<dbReference type="PANTHER" id="PTHR48079:SF6">
    <property type="entry name" value="NAD(P)-BINDING DOMAIN-CONTAINING PROTEIN-RELATED"/>
    <property type="match status" value="1"/>
</dbReference>
<dbReference type="HOGENOM" id="CLU_007383_6_0_6"/>
<dbReference type="EMBL" id="CP001614">
    <property type="protein sequence ID" value="ACR12558.1"/>
    <property type="molecule type" value="Genomic_DNA"/>
</dbReference>
<dbReference type="AlphaFoldDB" id="C5BIL9"/>
<evidence type="ECO:0000313" key="2">
    <source>
        <dbReference type="EMBL" id="ACR12558.1"/>
    </source>
</evidence>
<dbReference type="eggNOG" id="COG0451">
    <property type="taxonomic scope" value="Bacteria"/>
</dbReference>
<dbReference type="GO" id="GO:0004029">
    <property type="term" value="F:aldehyde dehydrogenase (NAD+) activity"/>
    <property type="evidence" value="ECO:0007669"/>
    <property type="project" value="TreeGrafter"/>
</dbReference>
<dbReference type="Proteomes" id="UP000009080">
    <property type="component" value="Chromosome"/>
</dbReference>